<feature type="transmembrane region" description="Helical" evidence="1">
    <location>
        <begin position="83"/>
        <end position="104"/>
    </location>
</feature>
<feature type="transmembrane region" description="Helical" evidence="1">
    <location>
        <begin position="50"/>
        <end position="71"/>
    </location>
</feature>
<reference evidence="3" key="1">
    <citation type="submission" date="2023-07" db="EMBL/GenBank/DDBJ databases">
        <title>30 novel species of actinomycetes from the DSMZ collection.</title>
        <authorList>
            <person name="Nouioui I."/>
        </authorList>
    </citation>
    <scope>NUCLEOTIDE SEQUENCE [LARGE SCALE GENOMIC DNA]</scope>
    <source>
        <strain evidence="3">DSM 45834</strain>
    </source>
</reference>
<feature type="transmembrane region" description="Helical" evidence="1">
    <location>
        <begin position="124"/>
        <end position="143"/>
    </location>
</feature>
<feature type="transmembrane region" description="Helical" evidence="1">
    <location>
        <begin position="179"/>
        <end position="196"/>
    </location>
</feature>
<accession>A0ABU2NCD8</accession>
<keyword evidence="3" id="KW-1185">Reference proteome</keyword>
<name>A0ABU2NCD8_9PSEU</name>
<feature type="transmembrane region" description="Helical" evidence="1">
    <location>
        <begin position="155"/>
        <end position="173"/>
    </location>
</feature>
<evidence type="ECO:0000313" key="2">
    <source>
        <dbReference type="EMBL" id="MDT0351596.1"/>
    </source>
</evidence>
<protein>
    <submittedName>
        <fullName evidence="2">Uncharacterized protein</fullName>
    </submittedName>
</protein>
<feature type="transmembrane region" description="Helical" evidence="1">
    <location>
        <begin position="12"/>
        <end position="30"/>
    </location>
</feature>
<evidence type="ECO:0000256" key="1">
    <source>
        <dbReference type="SAM" id="Phobius"/>
    </source>
</evidence>
<organism evidence="2 3">
    <name type="scientific">Pseudonocardia charpentierae</name>
    <dbReference type="NCBI Taxonomy" id="3075545"/>
    <lineage>
        <taxon>Bacteria</taxon>
        <taxon>Bacillati</taxon>
        <taxon>Actinomycetota</taxon>
        <taxon>Actinomycetes</taxon>
        <taxon>Pseudonocardiales</taxon>
        <taxon>Pseudonocardiaceae</taxon>
        <taxon>Pseudonocardia</taxon>
    </lineage>
</organism>
<dbReference type="EMBL" id="JAVREJ010000013">
    <property type="protein sequence ID" value="MDT0351596.1"/>
    <property type="molecule type" value="Genomic_DNA"/>
</dbReference>
<proteinExistence type="predicted"/>
<dbReference type="Proteomes" id="UP001183202">
    <property type="component" value="Unassembled WGS sequence"/>
</dbReference>
<comment type="caution">
    <text evidence="2">The sequence shown here is derived from an EMBL/GenBank/DDBJ whole genome shotgun (WGS) entry which is preliminary data.</text>
</comment>
<keyword evidence="1" id="KW-0472">Membrane</keyword>
<evidence type="ECO:0000313" key="3">
    <source>
        <dbReference type="Proteomes" id="UP001183202"/>
    </source>
</evidence>
<dbReference type="RefSeq" id="WP_311557977.1">
    <property type="nucleotide sequence ID" value="NZ_JAVREJ010000013.1"/>
</dbReference>
<keyword evidence="1" id="KW-1133">Transmembrane helix</keyword>
<gene>
    <name evidence="2" type="ORF">RM445_18870</name>
</gene>
<sequence>MAESSHPPQSSPLARHAGAVALTAGVFFAVTDLGRFPLVDDRLVLATDPVVLTVNAAFFFAFVGLLVALVALHERLGPACGRFGLFAFLVALLGTMTQGGNMWFDAFAAPWLAEVLPQAFVVSKTTILQVGGLLSYVLLALGWALQGVAWLRARVVPVAVSVAVVVGGLLAYNSGMPPYGTPLGLAVAALGGWLITQDRQHARAQTQDSRTQTQDSRT</sequence>
<keyword evidence="1" id="KW-0812">Transmembrane</keyword>